<protein>
    <recommendedName>
        <fullName evidence="3">Valyl-tRNA synthetase modifier</fullName>
    </recommendedName>
</protein>
<evidence type="ECO:0000313" key="2">
    <source>
        <dbReference type="Proteomes" id="UP000246316"/>
    </source>
</evidence>
<dbReference type="Proteomes" id="UP000246316">
    <property type="component" value="Segment"/>
</dbReference>
<reference evidence="1" key="1">
    <citation type="submission" date="2018-03" db="EMBL/GenBank/DDBJ databases">
        <title>Phage therapy in agriculture - a green tech approach to combat plant pathogenic bacteria.</title>
        <authorList>
            <person name="Carstens A.B."/>
            <person name="Djurhuus A.M."/>
            <person name="Hansen L.H."/>
        </authorList>
    </citation>
    <scope>NUCLEOTIDE SEQUENCE [LARGE SCALE GENOMIC DNA]</scope>
</reference>
<keyword evidence="2" id="KW-1185">Reference proteome</keyword>
<evidence type="ECO:0008006" key="3">
    <source>
        <dbReference type="Google" id="ProtNLM"/>
    </source>
</evidence>
<name>A0A2S1GMD3_9CAUD</name>
<dbReference type="EMBL" id="MH059636">
    <property type="protein sequence ID" value="AWD90547.1"/>
    <property type="molecule type" value="Genomic_DNA"/>
</dbReference>
<dbReference type="RefSeq" id="YP_010095055.1">
    <property type="nucleotide sequence ID" value="NC_055743.1"/>
</dbReference>
<proteinExistence type="predicted"/>
<evidence type="ECO:0000313" key="1">
    <source>
        <dbReference type="EMBL" id="AWD90547.1"/>
    </source>
</evidence>
<sequence>MKKLCLLLSILFSVSAANAYDQSLEIAKRFCSSNLECIDILSLELDSAYHAGQKDGGKKNADLNKLVIDKKSRLSTFCAKAPNADLCSAYRDQLLMLYVKGLAEK</sequence>
<organism evidence="1 2">
    <name type="scientific">Erwinia phage Cronus</name>
    <dbReference type="NCBI Taxonomy" id="2163633"/>
    <lineage>
        <taxon>Viruses</taxon>
        <taxon>Duplodnaviria</taxon>
        <taxon>Heunggongvirae</taxon>
        <taxon>Uroviricota</taxon>
        <taxon>Caudoviricetes</taxon>
        <taxon>Pantevenvirales</taxon>
        <taxon>Straboviridae</taxon>
        <taxon>Tevenvirinae</taxon>
        <taxon>Risoevirus</taxon>
        <taxon>Risoevirus cronus</taxon>
        <taxon>Roskildevirus cronus</taxon>
    </lineage>
</organism>
<accession>A0A2S1GMD3</accession>
<dbReference type="GeneID" id="65112689"/>
<dbReference type="KEGG" id="vg:65112689"/>